<keyword evidence="2 5" id="KW-0489">Methyltransferase</keyword>
<proteinExistence type="inferred from homology"/>
<dbReference type="InterPro" id="IPR051052">
    <property type="entry name" value="Diverse_substrate_MTase"/>
</dbReference>
<comment type="caution">
    <text evidence="5">The sequence shown here is derived from an EMBL/GenBank/DDBJ whole genome shotgun (WGS) entry which is preliminary data.</text>
</comment>
<name>A0A7W8HWU9_9CAUL</name>
<evidence type="ECO:0000313" key="5">
    <source>
        <dbReference type="EMBL" id="MBB5291260.1"/>
    </source>
</evidence>
<reference evidence="5 6" key="1">
    <citation type="submission" date="2020-08" db="EMBL/GenBank/DDBJ databases">
        <title>Genomic Encyclopedia of Type Strains, Phase IV (KMG-IV): sequencing the most valuable type-strain genomes for metagenomic binning, comparative biology and taxonomic classification.</title>
        <authorList>
            <person name="Goeker M."/>
        </authorList>
    </citation>
    <scope>NUCLEOTIDE SEQUENCE [LARGE SCALE GENOMIC DNA]</scope>
    <source>
        <strain evidence="5 6">DSM 25335</strain>
    </source>
</reference>
<dbReference type="GO" id="GO:0032259">
    <property type="term" value="P:methylation"/>
    <property type="evidence" value="ECO:0007669"/>
    <property type="project" value="UniProtKB-KW"/>
</dbReference>
<dbReference type="Pfam" id="PF08241">
    <property type="entry name" value="Methyltransf_11"/>
    <property type="match status" value="1"/>
</dbReference>
<dbReference type="InterPro" id="IPR029063">
    <property type="entry name" value="SAM-dependent_MTases_sf"/>
</dbReference>
<keyword evidence="3" id="KW-0808">Transferase</keyword>
<evidence type="ECO:0000256" key="1">
    <source>
        <dbReference type="ARBA" id="ARBA00008361"/>
    </source>
</evidence>
<dbReference type="AlphaFoldDB" id="A0A7W8HWU9"/>
<evidence type="ECO:0000313" key="6">
    <source>
        <dbReference type="Proteomes" id="UP000566663"/>
    </source>
</evidence>
<sequence>MALRHIDYDDNQHRNYAKGRPLHGAARALWIAAFEAHAPERRPLRVLDLGCGAGRFTPPLADAFGEAIGVEPSDRMRATAERENPHARVRYLPGSAEAIPLEDGSIDLVLMMLSWHHVRDQAAAAREIARALQPDGRLLVRSVFSDRMPVIDWHRFFPRAGAIERAMFPTTDQVEAAFRPVGLKPVALERHRELIADSWAETAARLKLRPISTFEHMQEAEILAGQAALEAHAAAETTPAPLYIDADLMVLTRS</sequence>
<dbReference type="PANTHER" id="PTHR44942:SF4">
    <property type="entry name" value="METHYLTRANSFERASE TYPE 11 DOMAIN-CONTAINING PROTEIN"/>
    <property type="match status" value="1"/>
</dbReference>
<dbReference type="CDD" id="cd02440">
    <property type="entry name" value="AdoMet_MTases"/>
    <property type="match status" value="1"/>
</dbReference>
<dbReference type="EMBL" id="JACHFZ010000001">
    <property type="protein sequence ID" value="MBB5291260.1"/>
    <property type="molecule type" value="Genomic_DNA"/>
</dbReference>
<evidence type="ECO:0000256" key="2">
    <source>
        <dbReference type="ARBA" id="ARBA00022603"/>
    </source>
</evidence>
<dbReference type="SUPFAM" id="SSF53335">
    <property type="entry name" value="S-adenosyl-L-methionine-dependent methyltransferases"/>
    <property type="match status" value="1"/>
</dbReference>
<evidence type="ECO:0000256" key="3">
    <source>
        <dbReference type="ARBA" id="ARBA00022679"/>
    </source>
</evidence>
<dbReference type="RefSeq" id="WP_183252439.1">
    <property type="nucleotide sequence ID" value="NZ_BAAAFF010000004.1"/>
</dbReference>
<dbReference type="InterPro" id="IPR013216">
    <property type="entry name" value="Methyltransf_11"/>
</dbReference>
<keyword evidence="5" id="KW-0830">Ubiquinone</keyword>
<comment type="similarity">
    <text evidence="1">Belongs to the methyltransferase superfamily.</text>
</comment>
<accession>A0A7W8HWU9</accession>
<dbReference type="Gene3D" id="3.40.50.150">
    <property type="entry name" value="Vaccinia Virus protein VP39"/>
    <property type="match status" value="1"/>
</dbReference>
<evidence type="ECO:0000259" key="4">
    <source>
        <dbReference type="Pfam" id="PF08241"/>
    </source>
</evidence>
<organism evidence="5 6">
    <name type="scientific">Brevundimonas basaltis</name>
    <dbReference type="NCBI Taxonomy" id="472166"/>
    <lineage>
        <taxon>Bacteria</taxon>
        <taxon>Pseudomonadati</taxon>
        <taxon>Pseudomonadota</taxon>
        <taxon>Alphaproteobacteria</taxon>
        <taxon>Caulobacterales</taxon>
        <taxon>Caulobacteraceae</taxon>
        <taxon>Brevundimonas</taxon>
    </lineage>
</organism>
<feature type="domain" description="Methyltransferase type 11" evidence="4">
    <location>
        <begin position="47"/>
        <end position="140"/>
    </location>
</feature>
<gene>
    <name evidence="5" type="ORF">HNQ67_000756</name>
</gene>
<keyword evidence="6" id="KW-1185">Reference proteome</keyword>
<dbReference type="Proteomes" id="UP000566663">
    <property type="component" value="Unassembled WGS sequence"/>
</dbReference>
<dbReference type="PANTHER" id="PTHR44942">
    <property type="entry name" value="METHYLTRANSF_11 DOMAIN-CONTAINING PROTEIN"/>
    <property type="match status" value="1"/>
</dbReference>
<protein>
    <submittedName>
        <fullName evidence="5">Ubiquinone/menaquinone biosynthesis C-methylase UbiE</fullName>
    </submittedName>
</protein>
<dbReference type="GO" id="GO:0008757">
    <property type="term" value="F:S-adenosylmethionine-dependent methyltransferase activity"/>
    <property type="evidence" value="ECO:0007669"/>
    <property type="project" value="InterPro"/>
</dbReference>